<dbReference type="PANTHER" id="PTHR42789:SF1">
    <property type="entry name" value="D-ISOMER SPECIFIC 2-HYDROXYACID DEHYDROGENASE FAMILY PROTEIN (AFU_ORTHOLOGUE AFUA_6G10090)"/>
    <property type="match status" value="1"/>
</dbReference>
<dbReference type="EMBL" id="BQXS01012218">
    <property type="protein sequence ID" value="GKT20386.1"/>
    <property type="molecule type" value="Genomic_DNA"/>
</dbReference>
<dbReference type="InterPro" id="IPR050857">
    <property type="entry name" value="D-2-hydroxyacid_DH"/>
</dbReference>
<dbReference type="SUPFAM" id="SSF52283">
    <property type="entry name" value="Formate/glycerate dehydrogenase catalytic domain-like"/>
    <property type="match status" value="1"/>
</dbReference>
<evidence type="ECO:0000256" key="2">
    <source>
        <dbReference type="ARBA" id="ARBA00023002"/>
    </source>
</evidence>
<comment type="similarity">
    <text evidence="1 4">Belongs to the D-isomer specific 2-hydroxyacid dehydrogenase family.</text>
</comment>
<dbReference type="PANTHER" id="PTHR42789">
    <property type="entry name" value="D-ISOMER SPECIFIC 2-HYDROXYACID DEHYDROGENASE FAMILY PROTEIN (AFU_ORTHOLOGUE AFUA_6G10090)"/>
    <property type="match status" value="1"/>
</dbReference>
<keyword evidence="2 4" id="KW-0560">Oxidoreductase</keyword>
<dbReference type="InterPro" id="IPR036291">
    <property type="entry name" value="NAD(P)-bd_dom_sf"/>
</dbReference>
<comment type="caution">
    <text evidence="7">The sequence shown here is derived from an EMBL/GenBank/DDBJ whole genome shotgun (WGS) entry which is preliminary data.</text>
</comment>
<evidence type="ECO:0000256" key="1">
    <source>
        <dbReference type="ARBA" id="ARBA00005854"/>
    </source>
</evidence>
<feature type="domain" description="D-isomer specific 2-hydroxyacid dehydrogenase NAD-binding" evidence="6">
    <location>
        <begin position="109"/>
        <end position="293"/>
    </location>
</feature>
<protein>
    <submittedName>
        <fullName evidence="7">Hydroxyacid dehydrogenase</fullName>
    </submittedName>
</protein>
<reference evidence="7" key="1">
    <citation type="submission" date="2022-03" db="EMBL/GenBank/DDBJ databases">
        <title>Draft genome sequence of Aduncisulcus paluster, a free-living microaerophilic Fornicata.</title>
        <authorList>
            <person name="Yuyama I."/>
            <person name="Kume K."/>
            <person name="Tamura T."/>
            <person name="Inagaki Y."/>
            <person name="Hashimoto T."/>
        </authorList>
    </citation>
    <scope>NUCLEOTIDE SEQUENCE</scope>
    <source>
        <strain evidence="7">NY0171</strain>
    </source>
</reference>
<keyword evidence="3" id="KW-0520">NAD</keyword>
<gene>
    <name evidence="7" type="ORF">ADUPG1_011717</name>
</gene>
<evidence type="ECO:0000259" key="5">
    <source>
        <dbReference type="Pfam" id="PF00389"/>
    </source>
</evidence>
<dbReference type="SUPFAM" id="SSF51735">
    <property type="entry name" value="NAD(P)-binding Rossmann-fold domains"/>
    <property type="match status" value="1"/>
</dbReference>
<dbReference type="Proteomes" id="UP001057375">
    <property type="component" value="Unassembled WGS sequence"/>
</dbReference>
<sequence length="327" mass="34805">MSKIVFSADDMHPAAQAKIHELGYDLTVINCDDEVLLENIIKIKPHVLIVRSTKVLEKHIDAGVKDNLKVIIRAGSGYNTIKFEYAGEKGVAVCNCPGKNAAAVAELAVGLMIAADRQIPAAHFASLEGKFDKKSFSKCGMGICGKTLGVLGKGHIAQRVWAAGKALGMKVVCCSRSLTDELAAELGVVKAENAIELAKVSDVISVHLPLKEGTKHLCGEEFFAAAKEGAIFIDVSRGGVTDLKALEKAIDTKGIRAALDVYEGEPKPTKGAMFPEDLAALCKKCIVATPHVGASTDEAQATTGLFCAEITQEFFEKGTFLCQVNKF</sequence>
<dbReference type="Pfam" id="PF00389">
    <property type="entry name" value="2-Hacid_dh"/>
    <property type="match status" value="1"/>
</dbReference>
<feature type="domain" description="D-isomer specific 2-hydroxyacid dehydrogenase catalytic" evidence="5">
    <location>
        <begin position="8"/>
        <end position="324"/>
    </location>
</feature>
<dbReference type="Pfam" id="PF02826">
    <property type="entry name" value="2-Hacid_dh_C"/>
    <property type="match status" value="1"/>
</dbReference>
<evidence type="ECO:0000256" key="4">
    <source>
        <dbReference type="RuleBase" id="RU003719"/>
    </source>
</evidence>
<evidence type="ECO:0000313" key="8">
    <source>
        <dbReference type="Proteomes" id="UP001057375"/>
    </source>
</evidence>
<dbReference type="InterPro" id="IPR006140">
    <property type="entry name" value="D-isomer_DH_NAD-bd"/>
</dbReference>
<proteinExistence type="inferred from homology"/>
<evidence type="ECO:0000259" key="6">
    <source>
        <dbReference type="Pfam" id="PF02826"/>
    </source>
</evidence>
<organism evidence="7 8">
    <name type="scientific">Aduncisulcus paluster</name>
    <dbReference type="NCBI Taxonomy" id="2918883"/>
    <lineage>
        <taxon>Eukaryota</taxon>
        <taxon>Metamonada</taxon>
        <taxon>Carpediemonas-like organisms</taxon>
        <taxon>Aduncisulcus</taxon>
    </lineage>
</organism>
<evidence type="ECO:0000256" key="3">
    <source>
        <dbReference type="ARBA" id="ARBA00023027"/>
    </source>
</evidence>
<keyword evidence="8" id="KW-1185">Reference proteome</keyword>
<accession>A0ABQ5JWU9</accession>
<dbReference type="InterPro" id="IPR006139">
    <property type="entry name" value="D-isomer_2_OHA_DH_cat_dom"/>
</dbReference>
<dbReference type="Gene3D" id="3.40.50.720">
    <property type="entry name" value="NAD(P)-binding Rossmann-like Domain"/>
    <property type="match status" value="2"/>
</dbReference>
<evidence type="ECO:0000313" key="7">
    <source>
        <dbReference type="EMBL" id="GKT20386.1"/>
    </source>
</evidence>
<name>A0ABQ5JWU9_9EUKA</name>